<dbReference type="SMART" id="SM00487">
    <property type="entry name" value="DEXDc"/>
    <property type="match status" value="1"/>
</dbReference>
<dbReference type="InterPro" id="IPR027417">
    <property type="entry name" value="P-loop_NTPase"/>
</dbReference>
<dbReference type="FunFam" id="3.40.50.300:FF:001389">
    <property type="entry name" value="ATP-dependent DNA helicase RecQ"/>
    <property type="match status" value="1"/>
</dbReference>
<accession>A0A9D1QBY3</accession>
<name>A0A9D1QBY3_9BACT</name>
<keyword evidence="2" id="KW-0479">Metal-binding</keyword>
<evidence type="ECO:0000259" key="14">
    <source>
        <dbReference type="PROSITE" id="PS51194"/>
    </source>
</evidence>
<dbReference type="PROSITE" id="PS51192">
    <property type="entry name" value="HELICASE_ATP_BIND_1"/>
    <property type="match status" value="1"/>
</dbReference>
<dbReference type="InterPro" id="IPR032284">
    <property type="entry name" value="RecQ_Zn-bd"/>
</dbReference>
<dbReference type="AlphaFoldDB" id="A0A9D1QBY3"/>
<dbReference type="GO" id="GO:0006310">
    <property type="term" value="P:DNA recombination"/>
    <property type="evidence" value="ECO:0007669"/>
    <property type="project" value="InterPro"/>
</dbReference>
<reference evidence="15" key="2">
    <citation type="submission" date="2021-04" db="EMBL/GenBank/DDBJ databases">
        <authorList>
            <person name="Gilroy R."/>
        </authorList>
    </citation>
    <scope>NUCLEOTIDE SEQUENCE</scope>
    <source>
        <strain evidence="15">ChiBcec15-1070</strain>
    </source>
</reference>
<dbReference type="Proteomes" id="UP000823926">
    <property type="component" value="Unassembled WGS sequence"/>
</dbReference>
<dbReference type="GO" id="GO:0005524">
    <property type="term" value="F:ATP binding"/>
    <property type="evidence" value="ECO:0007669"/>
    <property type="project" value="UniProtKB-KW"/>
</dbReference>
<dbReference type="CDD" id="cd17920">
    <property type="entry name" value="DEXHc_RecQ"/>
    <property type="match status" value="1"/>
</dbReference>
<organism evidence="15 16">
    <name type="scientific">Candidatus Rikenella faecigallinarum</name>
    <dbReference type="NCBI Taxonomy" id="2838745"/>
    <lineage>
        <taxon>Bacteria</taxon>
        <taxon>Pseudomonadati</taxon>
        <taxon>Bacteroidota</taxon>
        <taxon>Bacteroidia</taxon>
        <taxon>Bacteroidales</taxon>
        <taxon>Rikenellaceae</taxon>
        <taxon>Rikenella</taxon>
    </lineage>
</organism>
<dbReference type="InterPro" id="IPR004589">
    <property type="entry name" value="DNA_helicase_ATP-dep_RecQ"/>
</dbReference>
<dbReference type="CDD" id="cd18794">
    <property type="entry name" value="SF2_C_RecQ"/>
    <property type="match status" value="1"/>
</dbReference>
<dbReference type="InterPro" id="IPR014001">
    <property type="entry name" value="Helicase_ATP-bd"/>
</dbReference>
<dbReference type="PANTHER" id="PTHR13710:SF105">
    <property type="entry name" value="ATP-DEPENDENT DNA HELICASE Q1"/>
    <property type="match status" value="1"/>
</dbReference>
<dbReference type="EC" id="5.6.2.4" evidence="10"/>
<dbReference type="Pfam" id="PF00271">
    <property type="entry name" value="Helicase_C"/>
    <property type="match status" value="1"/>
</dbReference>
<evidence type="ECO:0000256" key="9">
    <source>
        <dbReference type="ARBA" id="ARBA00034617"/>
    </source>
</evidence>
<evidence type="ECO:0000313" key="15">
    <source>
        <dbReference type="EMBL" id="HIW10283.1"/>
    </source>
</evidence>
<dbReference type="PROSITE" id="PS51194">
    <property type="entry name" value="HELICASE_CTER"/>
    <property type="match status" value="1"/>
</dbReference>
<keyword evidence="3" id="KW-0547">Nucleotide-binding</keyword>
<keyword evidence="6" id="KW-0067">ATP-binding</keyword>
<dbReference type="SMART" id="SM00490">
    <property type="entry name" value="HELICc"/>
    <property type="match status" value="1"/>
</dbReference>
<dbReference type="Pfam" id="PF00270">
    <property type="entry name" value="DEAD"/>
    <property type="match status" value="1"/>
</dbReference>
<dbReference type="InterPro" id="IPR011545">
    <property type="entry name" value="DEAD/DEAH_box_helicase_dom"/>
</dbReference>
<evidence type="ECO:0000256" key="4">
    <source>
        <dbReference type="ARBA" id="ARBA00022801"/>
    </source>
</evidence>
<dbReference type="GO" id="GO:0046872">
    <property type="term" value="F:metal ion binding"/>
    <property type="evidence" value="ECO:0007669"/>
    <property type="project" value="UniProtKB-KW"/>
</dbReference>
<evidence type="ECO:0000256" key="1">
    <source>
        <dbReference type="ARBA" id="ARBA00005446"/>
    </source>
</evidence>
<keyword evidence="4" id="KW-0378">Hydrolase</keyword>
<evidence type="ECO:0000256" key="5">
    <source>
        <dbReference type="ARBA" id="ARBA00022806"/>
    </source>
</evidence>
<dbReference type="GO" id="GO:0030894">
    <property type="term" value="C:replisome"/>
    <property type="evidence" value="ECO:0007669"/>
    <property type="project" value="TreeGrafter"/>
</dbReference>
<dbReference type="GO" id="GO:0006281">
    <property type="term" value="P:DNA repair"/>
    <property type="evidence" value="ECO:0007669"/>
    <property type="project" value="TreeGrafter"/>
</dbReference>
<comment type="catalytic activity">
    <reaction evidence="9">
        <text>Couples ATP hydrolysis with the unwinding of duplex DNA by translocating in the 3'-5' direction.</text>
        <dbReference type="EC" id="5.6.2.4"/>
    </reaction>
</comment>
<evidence type="ECO:0000256" key="11">
    <source>
        <dbReference type="ARBA" id="ARBA00044535"/>
    </source>
</evidence>
<dbReference type="Pfam" id="PF16124">
    <property type="entry name" value="RecQ_Zn_bind"/>
    <property type="match status" value="1"/>
</dbReference>
<sequence>MADVQQILEQYWAYPTFRPLQREIIDSVLSGRDTVALLPTGGGKSLTYQVPALALPGVTIVITPLIALMKDQVDALRRRRINAVAIHSAMSAREIDIALDNCVYGDVKLLYIAPERIDTRIFHARVRKMEVSLVAVDEAHCISEWGYDFRPAYLKISRLREWLPDTPFLAVTATATALVLEDITRHLKLDEPRIYRGSFARPNIRFVVRRCENKLDQMLRIIRGVGGSGIVYARTRKATEDLAAQLQAEGVRADFYHAGLGFRLRAAKQEAWLRDEVQVMVATNAFGMGIDKADVRFVVHDQIPASLEAYYQEAGRAGRDGAPSYAVLLYNEMDSMAARRRIETEYPPLETVKKVYEAIFNYLQIPIGGGRETVHDFDLSDFSTRFKFYSLTAFNAIKLLELNGYMTLTDLLDNPTRIMFRMSREELYRLQVDRTDLDSFLRILLRLYTGLFTEFVVVDEAYIARMSGYTERRVSELLYQLSVMHVIRYIPRRSSPLLILQEERLPIEDVVIAPATYHRRREMEELRSAAMVEYAENDSQCRSVFLREYFDEQEPEPCGVCDVCLSRRREDMYRSSDAYGAMRQELLQVLTSQPQGRSMTLRALMAAVPGRPMMVLTQLRRLLAEGKARQLPDGGLVAE</sequence>
<dbReference type="EMBL" id="DXHL01000011">
    <property type="protein sequence ID" value="HIW10283.1"/>
    <property type="molecule type" value="Genomic_DNA"/>
</dbReference>
<feature type="domain" description="Helicase ATP-binding" evidence="13">
    <location>
        <begin position="25"/>
        <end position="193"/>
    </location>
</feature>
<evidence type="ECO:0000256" key="2">
    <source>
        <dbReference type="ARBA" id="ARBA00022723"/>
    </source>
</evidence>
<evidence type="ECO:0000256" key="12">
    <source>
        <dbReference type="ARBA" id="ARBA00044550"/>
    </source>
</evidence>
<dbReference type="GO" id="GO:0009378">
    <property type="term" value="F:four-way junction helicase activity"/>
    <property type="evidence" value="ECO:0007669"/>
    <property type="project" value="TreeGrafter"/>
</dbReference>
<reference evidence="15" key="1">
    <citation type="journal article" date="2021" name="PeerJ">
        <title>Extensive microbial diversity within the chicken gut microbiome revealed by metagenomics and culture.</title>
        <authorList>
            <person name="Gilroy R."/>
            <person name="Ravi A."/>
            <person name="Getino M."/>
            <person name="Pursley I."/>
            <person name="Horton D.L."/>
            <person name="Alikhan N.F."/>
            <person name="Baker D."/>
            <person name="Gharbi K."/>
            <person name="Hall N."/>
            <person name="Watson M."/>
            <person name="Adriaenssens E.M."/>
            <person name="Foster-Nyarko E."/>
            <person name="Jarju S."/>
            <person name="Secka A."/>
            <person name="Antonio M."/>
            <person name="Oren A."/>
            <person name="Chaudhuri R.R."/>
            <person name="La Ragione R."/>
            <person name="Hildebrand F."/>
            <person name="Pallen M.J."/>
        </authorList>
    </citation>
    <scope>NUCLEOTIDE SEQUENCE</scope>
    <source>
        <strain evidence="15">ChiBcec15-1070</strain>
    </source>
</reference>
<evidence type="ECO:0000313" key="16">
    <source>
        <dbReference type="Proteomes" id="UP000823926"/>
    </source>
</evidence>
<evidence type="ECO:0000259" key="13">
    <source>
        <dbReference type="PROSITE" id="PS51192"/>
    </source>
</evidence>
<comment type="similarity">
    <text evidence="1">Belongs to the helicase family. RecQ subfamily.</text>
</comment>
<gene>
    <name evidence="15" type="ORF">H9888_02165</name>
</gene>
<dbReference type="InterPro" id="IPR001650">
    <property type="entry name" value="Helicase_C-like"/>
</dbReference>
<dbReference type="GO" id="GO:0003677">
    <property type="term" value="F:DNA binding"/>
    <property type="evidence" value="ECO:0007669"/>
    <property type="project" value="UniProtKB-KW"/>
</dbReference>
<evidence type="ECO:0000256" key="6">
    <source>
        <dbReference type="ARBA" id="ARBA00022840"/>
    </source>
</evidence>
<proteinExistence type="inferred from homology"/>
<comment type="caution">
    <text evidence="15">The sequence shown here is derived from an EMBL/GenBank/DDBJ whole genome shotgun (WGS) entry which is preliminary data.</text>
</comment>
<protein>
    <recommendedName>
        <fullName evidence="11">ATP-dependent DNA helicase RecQ</fullName>
        <ecNumber evidence="10">5.6.2.4</ecNumber>
    </recommendedName>
    <alternativeName>
        <fullName evidence="12">DNA 3'-5' helicase RecQ</fullName>
    </alternativeName>
</protein>
<feature type="domain" description="Helicase C-terminal" evidence="14">
    <location>
        <begin position="214"/>
        <end position="360"/>
    </location>
</feature>
<dbReference type="Gene3D" id="3.40.50.300">
    <property type="entry name" value="P-loop containing nucleotide triphosphate hydrolases"/>
    <property type="match status" value="2"/>
</dbReference>
<dbReference type="SUPFAM" id="SSF52540">
    <property type="entry name" value="P-loop containing nucleoside triphosphate hydrolases"/>
    <property type="match status" value="1"/>
</dbReference>
<dbReference type="GO" id="GO:0043138">
    <property type="term" value="F:3'-5' DNA helicase activity"/>
    <property type="evidence" value="ECO:0007669"/>
    <property type="project" value="UniProtKB-EC"/>
</dbReference>
<evidence type="ECO:0000256" key="10">
    <source>
        <dbReference type="ARBA" id="ARBA00034808"/>
    </source>
</evidence>
<dbReference type="PANTHER" id="PTHR13710">
    <property type="entry name" value="DNA HELICASE RECQ FAMILY MEMBER"/>
    <property type="match status" value="1"/>
</dbReference>
<dbReference type="InterPro" id="IPR036388">
    <property type="entry name" value="WH-like_DNA-bd_sf"/>
</dbReference>
<keyword evidence="8" id="KW-0413">Isomerase</keyword>
<evidence type="ECO:0000256" key="7">
    <source>
        <dbReference type="ARBA" id="ARBA00023125"/>
    </source>
</evidence>
<dbReference type="GO" id="GO:0016787">
    <property type="term" value="F:hydrolase activity"/>
    <property type="evidence" value="ECO:0007669"/>
    <property type="project" value="UniProtKB-KW"/>
</dbReference>
<dbReference type="Gene3D" id="1.10.10.10">
    <property type="entry name" value="Winged helix-like DNA-binding domain superfamily/Winged helix DNA-binding domain"/>
    <property type="match status" value="1"/>
</dbReference>
<dbReference type="GO" id="GO:0043590">
    <property type="term" value="C:bacterial nucleoid"/>
    <property type="evidence" value="ECO:0007669"/>
    <property type="project" value="TreeGrafter"/>
</dbReference>
<evidence type="ECO:0000256" key="3">
    <source>
        <dbReference type="ARBA" id="ARBA00022741"/>
    </source>
</evidence>
<dbReference type="GO" id="GO:0005737">
    <property type="term" value="C:cytoplasm"/>
    <property type="evidence" value="ECO:0007669"/>
    <property type="project" value="TreeGrafter"/>
</dbReference>
<evidence type="ECO:0000256" key="8">
    <source>
        <dbReference type="ARBA" id="ARBA00023235"/>
    </source>
</evidence>
<dbReference type="NCBIfam" id="TIGR00614">
    <property type="entry name" value="recQ_fam"/>
    <property type="match status" value="1"/>
</dbReference>
<keyword evidence="7" id="KW-0238">DNA-binding</keyword>
<keyword evidence="5 15" id="KW-0347">Helicase</keyword>